<dbReference type="PROSITE" id="PS51450">
    <property type="entry name" value="LRR"/>
    <property type="match status" value="2"/>
</dbReference>
<sequence>MFFLLVLLPKDPANAQQYFTIPDPAFRDYLDKNYPYLLNNQKQLIIASANSFAGTISCMGMGIRDLSGLEYFTNLLQINCSKNTLEKLPSLNALKGLTHLWAEECGLTELPEISHLKNLQVFDVKSNNLSVLPNLSGLTSLTYFDCSINKIVLMPDLSGLVNLESFYCYRNRIEAISSVLNSPNLKIFDCSFNNLKSVPDLSRSTNLIEINLAMNFISELPSFVNLINLERLYLYNNSLTMLPVLPPGDKLMLLNAASNKLISIPDLSTKTSLTVAAFDHNHISFSDIIPQVAHPSFASVFIFNPQDTINDFTNVSAIVGDEVGISVKRDAQINSSRYFWKKDGSFFDTTTSNSVLLKSIKKSQEGSYIAEVVNSTPGLESLRLIFKTVSLKVSECGASSTTYNYSIVSNSCREGAVISIENLNSSALNGPFKYQLVTKGVKSLWYTTTQIDELKPGVYDLIIKDKNSCLTELKNYILIPNAEDCDNVITPNGDGMGDYYSILASGKIKIYDKSLKLIKELIGPGIWDGTDSRGEIVPIGLYIIVINDKDKINILVLN</sequence>
<dbReference type="InterPro" id="IPR050836">
    <property type="entry name" value="SDS22/Internalin_LRR"/>
</dbReference>
<proteinExistence type="predicted"/>
<dbReference type="EMBL" id="BBLT01000003">
    <property type="protein sequence ID" value="GAL84760.1"/>
    <property type="molecule type" value="Genomic_DNA"/>
</dbReference>
<dbReference type="InterPro" id="IPR032675">
    <property type="entry name" value="LRR_dom_sf"/>
</dbReference>
<dbReference type="SUPFAM" id="SSF52058">
    <property type="entry name" value="L domain-like"/>
    <property type="match status" value="1"/>
</dbReference>
<keyword evidence="4" id="KW-1185">Reference proteome</keyword>
<reference evidence="3 4" key="1">
    <citation type="submission" date="2014-09" db="EMBL/GenBank/DDBJ databases">
        <title>Sporocytophaga myxococcoides PG-01 genome sequencing.</title>
        <authorList>
            <person name="Liu L."/>
            <person name="Gao P.J."/>
            <person name="Chen G.J."/>
            <person name="Wang L.S."/>
        </authorList>
    </citation>
    <scope>NUCLEOTIDE SEQUENCE [LARGE SCALE GENOMIC DNA]</scope>
    <source>
        <strain evidence="3 4">PG-01</strain>
    </source>
</reference>
<keyword evidence="1" id="KW-0433">Leucine-rich repeat</keyword>
<dbReference type="SMART" id="SM00365">
    <property type="entry name" value="LRR_SD22"/>
    <property type="match status" value="5"/>
</dbReference>
<evidence type="ECO:0000256" key="1">
    <source>
        <dbReference type="ARBA" id="ARBA00022614"/>
    </source>
</evidence>
<dbReference type="PANTHER" id="PTHR46652:SF3">
    <property type="entry name" value="LEUCINE-RICH REPEAT-CONTAINING PROTEIN 9"/>
    <property type="match status" value="1"/>
</dbReference>
<dbReference type="SMART" id="SM00369">
    <property type="entry name" value="LRR_TYP"/>
    <property type="match status" value="3"/>
</dbReference>
<keyword evidence="2" id="KW-0677">Repeat</keyword>
<protein>
    <submittedName>
        <fullName evidence="3">Leucine-rich repeat-containing protein</fullName>
    </submittedName>
</protein>
<gene>
    <name evidence="3" type="ORF">MYP_1988</name>
</gene>
<comment type="caution">
    <text evidence="3">The sequence shown here is derived from an EMBL/GenBank/DDBJ whole genome shotgun (WGS) entry which is preliminary data.</text>
</comment>
<accession>A0A098LCZ1</accession>
<evidence type="ECO:0000313" key="4">
    <source>
        <dbReference type="Proteomes" id="UP000030185"/>
    </source>
</evidence>
<dbReference type="PANTHER" id="PTHR46652">
    <property type="entry name" value="LEUCINE-RICH REPEAT AND IQ DOMAIN-CONTAINING PROTEIN 1-RELATED"/>
    <property type="match status" value="1"/>
</dbReference>
<dbReference type="AlphaFoldDB" id="A0A098LCZ1"/>
<evidence type="ECO:0000256" key="2">
    <source>
        <dbReference type="ARBA" id="ARBA00022737"/>
    </source>
</evidence>
<dbReference type="eggNOG" id="COG4886">
    <property type="taxonomic scope" value="Bacteria"/>
</dbReference>
<dbReference type="InterPro" id="IPR001611">
    <property type="entry name" value="Leu-rich_rpt"/>
</dbReference>
<organism evidence="3 4">
    <name type="scientific">Sporocytophaga myxococcoides</name>
    <dbReference type="NCBI Taxonomy" id="153721"/>
    <lineage>
        <taxon>Bacteria</taxon>
        <taxon>Pseudomonadati</taxon>
        <taxon>Bacteroidota</taxon>
        <taxon>Cytophagia</taxon>
        <taxon>Cytophagales</taxon>
        <taxon>Cytophagaceae</taxon>
        <taxon>Sporocytophaga</taxon>
    </lineage>
</organism>
<dbReference type="Proteomes" id="UP000030185">
    <property type="component" value="Unassembled WGS sequence"/>
</dbReference>
<dbReference type="STRING" id="153721.MYP_1988"/>
<evidence type="ECO:0000313" key="3">
    <source>
        <dbReference type="EMBL" id="GAL84760.1"/>
    </source>
</evidence>
<dbReference type="Gene3D" id="3.80.10.10">
    <property type="entry name" value="Ribonuclease Inhibitor"/>
    <property type="match status" value="1"/>
</dbReference>
<dbReference type="InterPro" id="IPR003591">
    <property type="entry name" value="Leu-rich_rpt_typical-subtyp"/>
</dbReference>
<dbReference type="SMART" id="SM00364">
    <property type="entry name" value="LRR_BAC"/>
    <property type="match status" value="7"/>
</dbReference>
<name>A0A098LCZ1_9BACT</name>